<name>A0ABQ0FWQ9_9PEZI</name>
<dbReference type="Pfam" id="PF13577">
    <property type="entry name" value="SnoaL_4"/>
    <property type="match status" value="2"/>
</dbReference>
<keyword evidence="4" id="KW-1185">Reference proteome</keyword>
<protein>
    <submittedName>
        <fullName evidence="3">SnoaL-like domain-containing protein</fullName>
    </submittedName>
</protein>
<feature type="domain" description="SnoaL-like" evidence="2">
    <location>
        <begin position="242"/>
        <end position="373"/>
    </location>
</feature>
<feature type="chain" id="PRO_5046927236" evidence="1">
    <location>
        <begin position="25"/>
        <end position="799"/>
    </location>
</feature>
<reference evidence="3 4" key="1">
    <citation type="submission" date="2024-09" db="EMBL/GenBank/DDBJ databases">
        <title>Itraconazole resistance in Madurella fahalii resulting from another homologue of gene encoding cytochrome P450 14-alpha sterol demethylase (CYP51).</title>
        <authorList>
            <person name="Yoshioka I."/>
            <person name="Fahal A.H."/>
            <person name="Kaneko S."/>
            <person name="Yaguchi T."/>
        </authorList>
    </citation>
    <scope>NUCLEOTIDE SEQUENCE [LARGE SCALE GENOMIC DNA]</scope>
    <source>
        <strain evidence="3 4">IFM 68171</strain>
    </source>
</reference>
<dbReference type="SUPFAM" id="SSF54427">
    <property type="entry name" value="NTF2-like"/>
    <property type="match status" value="2"/>
</dbReference>
<dbReference type="RefSeq" id="XP_070911676.1">
    <property type="nucleotide sequence ID" value="XM_071055575.1"/>
</dbReference>
<dbReference type="GeneID" id="98170898"/>
<dbReference type="InterPro" id="IPR037401">
    <property type="entry name" value="SnoaL-like"/>
</dbReference>
<accession>A0ABQ0FWQ9</accession>
<feature type="signal peptide" evidence="1">
    <location>
        <begin position="1"/>
        <end position="24"/>
    </location>
</feature>
<evidence type="ECO:0000313" key="4">
    <source>
        <dbReference type="Proteomes" id="UP001628179"/>
    </source>
</evidence>
<keyword evidence="1" id="KW-0732">Signal</keyword>
<dbReference type="Proteomes" id="UP001628179">
    <property type="component" value="Unassembled WGS sequence"/>
</dbReference>
<evidence type="ECO:0000259" key="2">
    <source>
        <dbReference type="Pfam" id="PF13577"/>
    </source>
</evidence>
<proteinExistence type="predicted"/>
<feature type="domain" description="SnoaL-like" evidence="2">
    <location>
        <begin position="38"/>
        <end position="175"/>
    </location>
</feature>
<sequence length="799" mass="85781">MRVRIGAVTTLGFALWVCPWLVSADEVTTDSLTQDLFRVESVREIKNLQRTFAQLVQYGRWREMASLFSDTGVLRWGSAAGDILSDAEAVTAVGPEAIEKWLRGDAGAMDGVRPGSMHVCINDMAVVTLSGDGQTAKGRWTAMRMLGDGAGATRIDGGIFENEYAFSGRRWEISLLRYYPLYAGNYDDGWKNSGANGTVPVVPYHFTPNEAGTPVLLSNEPSPPLIGNTSLSVEELSYRISQLNEEDEVRNLVHSMGYYVDRRMWPDVASLFTPNGTITVQGRSSSPGPAGIQSALARMGPEGLTTGILNEHPIFSTIVQVHPSGRSATARGLEIGLIGDSTGATGTAQWQFCVFRHTLIKDGSTGAWKIHDLNYTRLLFADYAAGWGNGGILAAPAPDPANPTPAPPEFLRGVLGQIAAPRPAPPGWRPFYRTTNPNQNDLNTLRRLLSRSAAYDDTENVSGAYGFYADDSRCDELARLHARNASSMVSGAGWFRGKGRIGEACRLGGTAGASGAGGDGNAGDVRSRAAFHWRIQPVVLVSQDGRSTTLRTRELWSGTSTVPGENGFGGGMYHDQVVLESDGEGDGVERRRLWCLTVDESFWTSGNWSTGWAGVERGVNGTAAASLRRRQEDTNGLVPDLSLQDSLLGDREVGFAGGPGTVVNWPDIRRMWWEHRNPVTGAVPDSYWAPGCVPCREARPDWSLAANGYQEPATGPTVVAAAADGSTVSISVAAGPEEYVWGIVELHAEGASETLLSTAVLDGNGNAELVVPSDATDVGSLVVYYLGNDQLRPSRTTVH</sequence>
<evidence type="ECO:0000313" key="3">
    <source>
        <dbReference type="EMBL" id="GAB1309943.1"/>
    </source>
</evidence>
<dbReference type="InterPro" id="IPR032710">
    <property type="entry name" value="NTF2-like_dom_sf"/>
</dbReference>
<organism evidence="3 4">
    <name type="scientific">Madurella fahalii</name>
    <dbReference type="NCBI Taxonomy" id="1157608"/>
    <lineage>
        <taxon>Eukaryota</taxon>
        <taxon>Fungi</taxon>
        <taxon>Dikarya</taxon>
        <taxon>Ascomycota</taxon>
        <taxon>Pezizomycotina</taxon>
        <taxon>Sordariomycetes</taxon>
        <taxon>Sordariomycetidae</taxon>
        <taxon>Sordariales</taxon>
        <taxon>Sordariales incertae sedis</taxon>
        <taxon>Madurella</taxon>
    </lineage>
</organism>
<evidence type="ECO:0000256" key="1">
    <source>
        <dbReference type="SAM" id="SignalP"/>
    </source>
</evidence>
<dbReference type="Gene3D" id="3.10.450.50">
    <property type="match status" value="3"/>
</dbReference>
<comment type="caution">
    <text evidence="3">The sequence shown here is derived from an EMBL/GenBank/DDBJ whole genome shotgun (WGS) entry which is preliminary data.</text>
</comment>
<dbReference type="EMBL" id="BAAFSV010000001">
    <property type="protein sequence ID" value="GAB1309943.1"/>
    <property type="molecule type" value="Genomic_DNA"/>
</dbReference>
<gene>
    <name evidence="3" type="ORF">MFIFM68171_00153</name>
</gene>